<reference evidence="1" key="1">
    <citation type="submission" date="2014-05" db="EMBL/GenBank/DDBJ databases">
        <authorList>
            <person name="Chronopoulou M."/>
        </authorList>
    </citation>
    <scope>NUCLEOTIDE SEQUENCE</scope>
    <source>
        <tissue evidence="1">Whole organism</tissue>
    </source>
</reference>
<name>A0A0K2V342_LEPSM</name>
<organism evidence="1">
    <name type="scientific">Lepeophtheirus salmonis</name>
    <name type="common">Salmon louse</name>
    <name type="synonym">Caligus salmonis</name>
    <dbReference type="NCBI Taxonomy" id="72036"/>
    <lineage>
        <taxon>Eukaryota</taxon>
        <taxon>Metazoa</taxon>
        <taxon>Ecdysozoa</taxon>
        <taxon>Arthropoda</taxon>
        <taxon>Crustacea</taxon>
        <taxon>Multicrustacea</taxon>
        <taxon>Hexanauplia</taxon>
        <taxon>Copepoda</taxon>
        <taxon>Siphonostomatoida</taxon>
        <taxon>Caligidae</taxon>
        <taxon>Lepeophtheirus</taxon>
    </lineage>
</organism>
<protein>
    <submittedName>
        <fullName evidence="1">Uncharacterized protein</fullName>
    </submittedName>
</protein>
<dbReference type="EMBL" id="HACA01027191">
    <property type="protein sequence ID" value="CDW44552.1"/>
    <property type="molecule type" value="Transcribed_RNA"/>
</dbReference>
<sequence length="44" mass="5578">MLWRQNYREKRGTLSFKSRIIFHLFSNHERTLKYRVICIKDTYQ</sequence>
<proteinExistence type="predicted"/>
<accession>A0A0K2V342</accession>
<dbReference type="AlphaFoldDB" id="A0A0K2V342"/>
<evidence type="ECO:0000313" key="1">
    <source>
        <dbReference type="EMBL" id="CDW44552.1"/>
    </source>
</evidence>